<reference evidence="3" key="1">
    <citation type="journal article" date="2019" name="Int. J. Syst. Evol. Microbiol.">
        <title>The Global Catalogue of Microorganisms (GCM) 10K type strain sequencing project: providing services to taxonomists for standard genome sequencing and annotation.</title>
        <authorList>
            <consortium name="The Broad Institute Genomics Platform"/>
            <consortium name="The Broad Institute Genome Sequencing Center for Infectious Disease"/>
            <person name="Wu L."/>
            <person name="Ma J."/>
        </authorList>
    </citation>
    <scope>NUCLEOTIDE SEQUENCE [LARGE SCALE GENOMIC DNA]</scope>
    <source>
        <strain evidence="3">CCM 320</strain>
    </source>
</reference>
<accession>A0ABV7KSH4</accession>
<evidence type="ECO:0000259" key="1">
    <source>
        <dbReference type="Pfam" id="PF10026"/>
    </source>
</evidence>
<dbReference type="GO" id="GO:0008233">
    <property type="term" value="F:peptidase activity"/>
    <property type="evidence" value="ECO:0007669"/>
    <property type="project" value="UniProtKB-KW"/>
</dbReference>
<gene>
    <name evidence="2" type="ORF">ACFOEJ_15425</name>
</gene>
<keyword evidence="2" id="KW-0645">Protease</keyword>
<feature type="domain" description="DUF2268" evidence="1">
    <location>
        <begin position="134"/>
        <end position="327"/>
    </location>
</feature>
<proteinExistence type="predicted"/>
<evidence type="ECO:0000313" key="2">
    <source>
        <dbReference type="EMBL" id="MFC3212480.1"/>
    </source>
</evidence>
<organism evidence="2 3">
    <name type="scientific">Planomicrobium okeanokoites</name>
    <name type="common">Planococcus okeanokoites</name>
    <name type="synonym">Flavobacterium okeanokoites</name>
    <dbReference type="NCBI Taxonomy" id="244"/>
    <lineage>
        <taxon>Bacteria</taxon>
        <taxon>Bacillati</taxon>
        <taxon>Bacillota</taxon>
        <taxon>Bacilli</taxon>
        <taxon>Bacillales</taxon>
        <taxon>Caryophanaceae</taxon>
        <taxon>Planomicrobium</taxon>
    </lineage>
</organism>
<name>A0ABV7KSH4_PLAOK</name>
<comment type="caution">
    <text evidence="2">The sequence shown here is derived from an EMBL/GenBank/DDBJ whole genome shotgun (WGS) entry which is preliminary data.</text>
</comment>
<dbReference type="Pfam" id="PF10026">
    <property type="entry name" value="DUF2268"/>
    <property type="match status" value="1"/>
</dbReference>
<dbReference type="Proteomes" id="UP001595625">
    <property type="component" value="Unassembled WGS sequence"/>
</dbReference>
<dbReference type="InterPro" id="IPR018728">
    <property type="entry name" value="DUF2268"/>
</dbReference>
<keyword evidence="2" id="KW-0378">Hydrolase</keyword>
<protein>
    <submittedName>
        <fullName evidence="2">DUF2268 domain-containing putative Zn-dependent protease</fullName>
    </submittedName>
</protein>
<keyword evidence="3" id="KW-1185">Reference proteome</keyword>
<dbReference type="RefSeq" id="WP_117312978.1">
    <property type="nucleotide sequence ID" value="NZ_JBHRUJ010000017.1"/>
</dbReference>
<dbReference type="EMBL" id="JBHRUJ010000017">
    <property type="protein sequence ID" value="MFC3212480.1"/>
    <property type="molecule type" value="Genomic_DNA"/>
</dbReference>
<sequence length="334" mass="37178">MDTINHLKKLGAATLLIAFLSGCSSEEPIETDEVKESGEQTPEPEPAVLEVGTQQFKIFSYYDAFDDYVELAKEQPEELDDAYAQTIFHPFRQNAFSEGKGLEYMDLLILTPPQDIIPLQSALAALSDKEAEFQSEIEESLERSAQLLPGGNKTVHIFPANPAYIHGMSPELNARGVALNEEVMILFVHSSLAAEELKHTVAHEYFHLIDMEKGTFESSTAESTLLEATMMEGKAVAFSLLSYPSINLSWISNEDGKVTEQVRTMFINQKDSADMQVWEDFLNGNPLKSIPPFANYIIGHEIMQSFLANHPEMDISEWLGMSAEEILAGSDFGE</sequence>
<dbReference type="GO" id="GO:0006508">
    <property type="term" value="P:proteolysis"/>
    <property type="evidence" value="ECO:0007669"/>
    <property type="project" value="UniProtKB-KW"/>
</dbReference>
<evidence type="ECO:0000313" key="3">
    <source>
        <dbReference type="Proteomes" id="UP001595625"/>
    </source>
</evidence>